<dbReference type="Gene3D" id="2.60.40.650">
    <property type="match status" value="1"/>
</dbReference>
<evidence type="ECO:0000256" key="4">
    <source>
        <dbReference type="ARBA" id="ARBA00023002"/>
    </source>
</evidence>
<dbReference type="SUPFAM" id="SSF81296">
    <property type="entry name" value="E set domains"/>
    <property type="match status" value="1"/>
</dbReference>
<dbReference type="NCBIfam" id="TIGR04555">
    <property type="entry name" value="sulfite_DH_soxC"/>
    <property type="match status" value="1"/>
</dbReference>
<name>A0A1G7SRE0_9RHOB</name>
<keyword evidence="4" id="KW-0560">Oxidoreductase</keyword>
<sequence>MRPYANKLRLNRRSLLAGLTGAAVTAQTSAAQDGLMPWMQTLGDDDLPYGLPGPRVANVVRRPAADSPGFEIWHTPLEHLRGTITPNGLHFAVHHNGIPDIDPAEHRLVLHGMVARPLSFDLNSLARYPLVTRTAFIECAGNSATNAVSPWARDMTLGDVSGQISAAEWTGIPLRILFDEAGIDPAATWVIAEGADGGRHMRSLPLRPLVAEGMLALYQNGEPLRPSQGYPMRILMPGWEGNAQIKWLHRLELADRPAWSKDESGLYADPLANGKLRMMSLAMSVKSVITAPSGQQVIAPGPRQIEGLAWSGRGRIARVELSVDGGRTWTEARLQAPVQPKALTRFSLPWDWHNERAILMSRATDETGDMQPTRDIWHDIFAGHSFNHFNAIQAWSINRSGEVKNHYA</sequence>
<dbReference type="EMBL" id="FNBL01000019">
    <property type="protein sequence ID" value="SDG41719.1"/>
    <property type="molecule type" value="Genomic_DNA"/>
</dbReference>
<dbReference type="InterPro" id="IPR014756">
    <property type="entry name" value="Ig_E-set"/>
</dbReference>
<dbReference type="GO" id="GO:0006790">
    <property type="term" value="P:sulfur compound metabolic process"/>
    <property type="evidence" value="ECO:0007669"/>
    <property type="project" value="TreeGrafter"/>
</dbReference>
<dbReference type="InterPro" id="IPR036374">
    <property type="entry name" value="OxRdtase_Mopterin-bd_sf"/>
</dbReference>
<feature type="chain" id="PRO_5010470557" evidence="5">
    <location>
        <begin position="31"/>
        <end position="408"/>
    </location>
</feature>
<dbReference type="Pfam" id="PF03404">
    <property type="entry name" value="Mo-co_dimer"/>
    <property type="match status" value="1"/>
</dbReference>
<evidence type="ECO:0000313" key="9">
    <source>
        <dbReference type="EMBL" id="SDG08291.1"/>
    </source>
</evidence>
<dbReference type="GO" id="GO:0030151">
    <property type="term" value="F:molybdenum ion binding"/>
    <property type="evidence" value="ECO:0007669"/>
    <property type="project" value="InterPro"/>
</dbReference>
<protein>
    <submittedName>
        <fullName evidence="10">Sulfane dehydrogenase subunit SoxC</fullName>
    </submittedName>
</protein>
<feature type="signal peptide" evidence="5">
    <location>
        <begin position="1"/>
        <end position="30"/>
    </location>
</feature>
<dbReference type="Pfam" id="PF00174">
    <property type="entry name" value="Oxidored_molyb"/>
    <property type="match status" value="1"/>
</dbReference>
<dbReference type="EMBL" id="FNBL01000015">
    <property type="protein sequence ID" value="SDG25528.1"/>
    <property type="molecule type" value="Genomic_DNA"/>
</dbReference>
<comment type="cofactor">
    <cofactor evidence="1">
        <name>Mo-molybdopterin</name>
        <dbReference type="ChEBI" id="CHEBI:71302"/>
    </cofactor>
</comment>
<evidence type="ECO:0000259" key="7">
    <source>
        <dbReference type="Pfam" id="PF03404"/>
    </source>
</evidence>
<dbReference type="InterPro" id="IPR005066">
    <property type="entry name" value="MoCF_OxRdtse_dimer"/>
</dbReference>
<dbReference type="EMBL" id="FNBL01000011">
    <property type="protein sequence ID" value="SDG08291.1"/>
    <property type="molecule type" value="Genomic_DNA"/>
</dbReference>
<proteinExistence type="predicted"/>
<evidence type="ECO:0000256" key="2">
    <source>
        <dbReference type="ARBA" id="ARBA00022505"/>
    </source>
</evidence>
<dbReference type="InterPro" id="IPR030835">
    <property type="entry name" value="Sulfite_DH_SoxC"/>
</dbReference>
<dbReference type="EMBL" id="FNBL01000008">
    <property type="protein sequence ID" value="SDF84731.1"/>
    <property type="molecule type" value="Genomic_DNA"/>
</dbReference>
<evidence type="ECO:0000313" key="8">
    <source>
        <dbReference type="EMBL" id="SDF84731.1"/>
    </source>
</evidence>
<evidence type="ECO:0000259" key="6">
    <source>
        <dbReference type="Pfam" id="PF00174"/>
    </source>
</evidence>
<accession>A0A1G7SRE0</accession>
<dbReference type="PANTHER" id="PTHR19372:SF7">
    <property type="entry name" value="SULFITE OXIDASE, MITOCHONDRIAL"/>
    <property type="match status" value="1"/>
</dbReference>
<evidence type="ECO:0000313" key="10">
    <source>
        <dbReference type="EMBL" id="SDG25528.1"/>
    </source>
</evidence>
<evidence type="ECO:0000256" key="1">
    <source>
        <dbReference type="ARBA" id="ARBA00001924"/>
    </source>
</evidence>
<organism evidence="10 12">
    <name type="scientific">Celeribacter baekdonensis</name>
    <dbReference type="NCBI Taxonomy" id="875171"/>
    <lineage>
        <taxon>Bacteria</taxon>
        <taxon>Pseudomonadati</taxon>
        <taxon>Pseudomonadota</taxon>
        <taxon>Alphaproteobacteria</taxon>
        <taxon>Rhodobacterales</taxon>
        <taxon>Roseobacteraceae</taxon>
        <taxon>Celeribacter</taxon>
    </lineage>
</organism>
<evidence type="ECO:0000256" key="5">
    <source>
        <dbReference type="SAM" id="SignalP"/>
    </source>
</evidence>
<dbReference type="AlphaFoldDB" id="A0A1G7SRE0"/>
<dbReference type="GO" id="GO:0008482">
    <property type="term" value="F:sulfite oxidase activity"/>
    <property type="evidence" value="ECO:0007669"/>
    <property type="project" value="TreeGrafter"/>
</dbReference>
<dbReference type="Gene3D" id="3.90.420.10">
    <property type="entry name" value="Oxidoreductase, molybdopterin-binding domain"/>
    <property type="match status" value="1"/>
</dbReference>
<evidence type="ECO:0000313" key="12">
    <source>
        <dbReference type="Proteomes" id="UP000182284"/>
    </source>
</evidence>
<dbReference type="RefSeq" id="WP_074645848.1">
    <property type="nucleotide sequence ID" value="NZ_FNBL01000008.1"/>
</dbReference>
<dbReference type="GO" id="GO:0043546">
    <property type="term" value="F:molybdopterin cofactor binding"/>
    <property type="evidence" value="ECO:0007669"/>
    <property type="project" value="TreeGrafter"/>
</dbReference>
<keyword evidence="3" id="KW-0479">Metal-binding</keyword>
<dbReference type="PANTHER" id="PTHR19372">
    <property type="entry name" value="SULFITE REDUCTASE"/>
    <property type="match status" value="1"/>
</dbReference>
<dbReference type="Proteomes" id="UP000182284">
    <property type="component" value="Unassembled WGS sequence"/>
</dbReference>
<keyword evidence="2" id="KW-0500">Molybdenum</keyword>
<dbReference type="OrthoDB" id="9778777at2"/>
<keyword evidence="5" id="KW-0732">Signal</keyword>
<feature type="domain" description="Moybdenum cofactor oxidoreductase dimerisation" evidence="7">
    <location>
        <begin position="281"/>
        <end position="378"/>
    </location>
</feature>
<dbReference type="InterPro" id="IPR000572">
    <property type="entry name" value="OxRdtase_Mopterin-bd_dom"/>
</dbReference>
<feature type="domain" description="Oxidoreductase molybdopterin-binding" evidence="6">
    <location>
        <begin position="95"/>
        <end position="258"/>
    </location>
</feature>
<dbReference type="GO" id="GO:0020037">
    <property type="term" value="F:heme binding"/>
    <property type="evidence" value="ECO:0007669"/>
    <property type="project" value="TreeGrafter"/>
</dbReference>
<gene>
    <name evidence="8" type="ORF">SAMN04488117_1082</name>
    <name evidence="9" type="ORF">SAMN04488117_111116</name>
    <name evidence="10" type="ORF">SAMN04488117_1153</name>
    <name evidence="11" type="ORF">SAMN04488117_11965</name>
</gene>
<evidence type="ECO:0000313" key="11">
    <source>
        <dbReference type="EMBL" id="SDG41719.1"/>
    </source>
</evidence>
<dbReference type="SUPFAM" id="SSF56524">
    <property type="entry name" value="Oxidoreductase molybdopterin-binding domain"/>
    <property type="match status" value="1"/>
</dbReference>
<evidence type="ECO:0000256" key="3">
    <source>
        <dbReference type="ARBA" id="ARBA00022723"/>
    </source>
</evidence>
<reference evidence="10 12" key="1">
    <citation type="submission" date="2016-10" db="EMBL/GenBank/DDBJ databases">
        <authorList>
            <person name="de Groot N.N."/>
        </authorList>
    </citation>
    <scope>NUCLEOTIDE SEQUENCE [LARGE SCALE GENOMIC DNA]</scope>
    <source>
        <strain evidence="10 12">DSM 27375</strain>
    </source>
</reference>
<dbReference type="InterPro" id="IPR008335">
    <property type="entry name" value="Mopterin_OxRdtase_euk"/>
</dbReference>
<dbReference type="PRINTS" id="PR00407">
    <property type="entry name" value="EUMOPTERIN"/>
</dbReference>